<sequence length="13" mass="1508">MASHLRFLLSVFS</sequence>
<proteinExistence type="predicted"/>
<dbReference type="Proteomes" id="UP000234681">
    <property type="component" value="Chromosome 15"/>
</dbReference>
<organism evidence="1 2">
    <name type="scientific">Rattus norvegicus</name>
    <name type="common">Rat</name>
    <dbReference type="NCBI Taxonomy" id="10116"/>
    <lineage>
        <taxon>Eukaryota</taxon>
        <taxon>Metazoa</taxon>
        <taxon>Chordata</taxon>
        <taxon>Craniata</taxon>
        <taxon>Vertebrata</taxon>
        <taxon>Euteleostomi</taxon>
        <taxon>Mammalia</taxon>
        <taxon>Eutheria</taxon>
        <taxon>Euarchontoglires</taxon>
        <taxon>Glires</taxon>
        <taxon>Rodentia</taxon>
        <taxon>Myomorpha</taxon>
        <taxon>Muroidea</taxon>
        <taxon>Muridae</taxon>
        <taxon>Murinae</taxon>
        <taxon>Rattus</taxon>
    </lineage>
</organism>
<dbReference type="EMBL" id="CH474049">
    <property type="protein sequence ID" value="EDM14317.1"/>
    <property type="molecule type" value="Genomic_DNA"/>
</dbReference>
<gene>
    <name evidence="1" type="ORF">rCG_23430</name>
</gene>
<reference evidence="1 2" key="1">
    <citation type="submission" date="2005-07" db="EMBL/GenBank/DDBJ databases">
        <authorList>
            <person name="Mural R.J."/>
            <person name="Li P.W."/>
            <person name="Adams M.D."/>
            <person name="Amanatides P.G."/>
            <person name="Baden-Tillson H."/>
            <person name="Barnstead M."/>
            <person name="Chin S.H."/>
            <person name="Dew I."/>
            <person name="Evans C.A."/>
            <person name="Ferriera S."/>
            <person name="Flanigan M."/>
            <person name="Fosler C."/>
            <person name="Glodek A."/>
            <person name="Gu Z."/>
            <person name="Holt R.A."/>
            <person name="Jennings D."/>
            <person name="Kraft C.L."/>
            <person name="Lu F."/>
            <person name="Nguyen T."/>
            <person name="Nusskern D.R."/>
            <person name="Pfannkoch C.M."/>
            <person name="Sitter C."/>
            <person name="Sutton G.G."/>
            <person name="Venter J.C."/>
            <person name="Wang Z."/>
            <person name="Woodage T."/>
            <person name="Zheng X.H."/>
            <person name="Zhong F."/>
        </authorList>
    </citation>
    <scope>NUCLEOTIDE SEQUENCE [LARGE SCALE GENOMIC DNA]</scope>
    <source>
        <strain>BN</strain>
        <strain evidence="2">Sprague-Dawley</strain>
    </source>
</reference>
<protein>
    <submittedName>
        <fullName evidence="1">RCG23430</fullName>
    </submittedName>
</protein>
<evidence type="ECO:0000313" key="1">
    <source>
        <dbReference type="EMBL" id="EDM14317.1"/>
    </source>
</evidence>
<accession>A6KH88</accession>
<evidence type="ECO:0000313" key="2">
    <source>
        <dbReference type="Proteomes" id="UP000234681"/>
    </source>
</evidence>
<name>A6KH88_RAT</name>